<dbReference type="EMBL" id="CM002926">
    <property type="protein sequence ID" value="KGN51293.1"/>
    <property type="molecule type" value="Genomic_DNA"/>
</dbReference>
<protein>
    <recommendedName>
        <fullName evidence="3">DUF2470 domain-containing protein</fullName>
    </recommendedName>
</protein>
<reference evidence="1 2" key="3">
    <citation type="journal article" date="2010" name="BMC Genomics">
        <title>Transcriptome sequencing and comparative analysis of cucumber flowers with different sex types.</title>
        <authorList>
            <person name="Guo S."/>
            <person name="Zheng Y."/>
            <person name="Joung J.G."/>
            <person name="Liu S."/>
            <person name="Zhang Z."/>
            <person name="Crasta O.R."/>
            <person name="Sobral B.W."/>
            <person name="Xu Y."/>
            <person name="Huang S."/>
            <person name="Fei Z."/>
        </authorList>
    </citation>
    <scope>NUCLEOTIDE SEQUENCE [LARGE SCALE GENOMIC DNA]</scope>
    <source>
        <strain evidence="2">cv. 9930</strain>
    </source>
</reference>
<sequence>MVKPNKTALLTFAERCKNILASNWIATLNTIKADANGSKENIHTSKVMYMIRKGRPYIWVPEKDFHNVNTIIDERSSFAVASPFPGPLASLFKSLEKLPPRVALIGDMTRLKSEKAQDVVERLKAAILFEQKAIEDFGSLVSNVLKSSKLKCTSRSQHLNEILNGNEEHVIYKFDVRSSMYIDSKGGTYEVEAEDFTTSKADSLTPFSAALIDGINQNATRRRALMLFCLVYFNANAKDAYVVSVDRKGFELLVKVPIFGLNVEVGQYEWKDFRFTLKNEAKDIGDFCQQLVEMEEEVVKRISSYSGLG</sequence>
<dbReference type="Proteomes" id="UP000029981">
    <property type="component" value="Chromosome 5"/>
</dbReference>
<dbReference type="Gene3D" id="3.20.180.10">
    <property type="entry name" value="PNP-oxidase-like"/>
    <property type="match status" value="1"/>
</dbReference>
<dbReference type="OrthoDB" id="10256706at2759"/>
<evidence type="ECO:0000313" key="2">
    <source>
        <dbReference type="Proteomes" id="UP000029981"/>
    </source>
</evidence>
<dbReference type="OMA" id="NWQGSLN"/>
<proteinExistence type="predicted"/>
<gene>
    <name evidence="1" type="ORF">Csa_5G514490</name>
</gene>
<dbReference type="Gramene" id="KGN51293">
    <property type="protein sequence ID" value="KGN51293"/>
    <property type="gene ID" value="Csa_5G514490"/>
</dbReference>
<reference evidence="1 2" key="2">
    <citation type="journal article" date="2009" name="PLoS ONE">
        <title>An integrated genetic and cytogenetic map of the cucumber genome.</title>
        <authorList>
            <person name="Ren Y."/>
            <person name="Zhang Z."/>
            <person name="Liu J."/>
            <person name="Staub J.E."/>
            <person name="Han Y."/>
            <person name="Cheng Z."/>
            <person name="Li X."/>
            <person name="Lu J."/>
            <person name="Miao H."/>
            <person name="Kang H."/>
            <person name="Xie B."/>
            <person name="Gu X."/>
            <person name="Wang X."/>
            <person name="Du Y."/>
            <person name="Jin W."/>
            <person name="Huang S."/>
        </authorList>
    </citation>
    <scope>NUCLEOTIDE SEQUENCE [LARGE SCALE GENOMIC DNA]</scope>
    <source>
        <strain evidence="2">cv. 9930</strain>
    </source>
</reference>
<dbReference type="Gene3D" id="2.30.110.10">
    <property type="entry name" value="Electron Transport, Fmn-binding Protein, Chain A"/>
    <property type="match status" value="1"/>
</dbReference>
<dbReference type="InterPro" id="IPR037119">
    <property type="entry name" value="Haem_oxidase_HugZ-like_sf"/>
</dbReference>
<evidence type="ECO:0008006" key="3">
    <source>
        <dbReference type="Google" id="ProtNLM"/>
    </source>
</evidence>
<keyword evidence="2" id="KW-1185">Reference proteome</keyword>
<dbReference type="PANTHER" id="PTHR37375:SF1">
    <property type="entry name" value="DUF2470 DOMAIN-CONTAINING PROTEIN"/>
    <property type="match status" value="1"/>
</dbReference>
<organism evidence="1 2">
    <name type="scientific">Cucumis sativus</name>
    <name type="common">Cucumber</name>
    <dbReference type="NCBI Taxonomy" id="3659"/>
    <lineage>
        <taxon>Eukaryota</taxon>
        <taxon>Viridiplantae</taxon>
        <taxon>Streptophyta</taxon>
        <taxon>Embryophyta</taxon>
        <taxon>Tracheophyta</taxon>
        <taxon>Spermatophyta</taxon>
        <taxon>Magnoliopsida</taxon>
        <taxon>eudicotyledons</taxon>
        <taxon>Gunneridae</taxon>
        <taxon>Pentapetalae</taxon>
        <taxon>rosids</taxon>
        <taxon>fabids</taxon>
        <taxon>Cucurbitales</taxon>
        <taxon>Cucurbitaceae</taxon>
        <taxon>Benincaseae</taxon>
        <taxon>Cucumis</taxon>
    </lineage>
</organism>
<dbReference type="SUPFAM" id="SSF50475">
    <property type="entry name" value="FMN-binding split barrel"/>
    <property type="match status" value="1"/>
</dbReference>
<dbReference type="eggNOG" id="ENOG502R555">
    <property type="taxonomic scope" value="Eukaryota"/>
</dbReference>
<dbReference type="PANTHER" id="PTHR37375">
    <property type="entry name" value="EXPRESSED PROTEIN"/>
    <property type="match status" value="1"/>
</dbReference>
<dbReference type="InterPro" id="IPR012349">
    <property type="entry name" value="Split_barrel_FMN-bd"/>
</dbReference>
<dbReference type="AlphaFoldDB" id="A0A0A0KNU1"/>
<reference evidence="1 2" key="4">
    <citation type="journal article" date="2011" name="BMC Genomics">
        <title>RNA-Seq improves annotation of protein-coding genes in the cucumber genome.</title>
        <authorList>
            <person name="Li Z."/>
            <person name="Zhang Z."/>
            <person name="Yan P."/>
            <person name="Huang S."/>
            <person name="Fei Z."/>
            <person name="Lin K."/>
        </authorList>
    </citation>
    <scope>NUCLEOTIDE SEQUENCE [LARGE SCALE GENOMIC DNA]</scope>
    <source>
        <strain evidence="2">cv. 9930</strain>
    </source>
</reference>
<evidence type="ECO:0000313" key="1">
    <source>
        <dbReference type="EMBL" id="KGN51293.1"/>
    </source>
</evidence>
<reference evidence="1 2" key="1">
    <citation type="journal article" date="2009" name="Nat. Genet.">
        <title>The genome of the cucumber, Cucumis sativus L.</title>
        <authorList>
            <person name="Huang S."/>
            <person name="Li R."/>
            <person name="Zhang Z."/>
            <person name="Li L."/>
            <person name="Gu X."/>
            <person name="Fan W."/>
            <person name="Lucas W.J."/>
            <person name="Wang X."/>
            <person name="Xie B."/>
            <person name="Ni P."/>
            <person name="Ren Y."/>
            <person name="Zhu H."/>
            <person name="Li J."/>
            <person name="Lin K."/>
            <person name="Jin W."/>
            <person name="Fei Z."/>
            <person name="Li G."/>
            <person name="Staub J."/>
            <person name="Kilian A."/>
            <person name="van der Vossen E.A."/>
            <person name="Wu Y."/>
            <person name="Guo J."/>
            <person name="He J."/>
            <person name="Jia Z."/>
            <person name="Ren Y."/>
            <person name="Tian G."/>
            <person name="Lu Y."/>
            <person name="Ruan J."/>
            <person name="Qian W."/>
            <person name="Wang M."/>
            <person name="Huang Q."/>
            <person name="Li B."/>
            <person name="Xuan Z."/>
            <person name="Cao J."/>
            <person name="Asan"/>
            <person name="Wu Z."/>
            <person name="Zhang J."/>
            <person name="Cai Q."/>
            <person name="Bai Y."/>
            <person name="Zhao B."/>
            <person name="Han Y."/>
            <person name="Li Y."/>
            <person name="Li X."/>
            <person name="Wang S."/>
            <person name="Shi Q."/>
            <person name="Liu S."/>
            <person name="Cho W.K."/>
            <person name="Kim J.Y."/>
            <person name="Xu Y."/>
            <person name="Heller-Uszynska K."/>
            <person name="Miao H."/>
            <person name="Cheng Z."/>
            <person name="Zhang S."/>
            <person name="Wu J."/>
            <person name="Yang Y."/>
            <person name="Kang H."/>
            <person name="Li M."/>
            <person name="Liang H."/>
            <person name="Ren X."/>
            <person name="Shi Z."/>
            <person name="Wen M."/>
            <person name="Jian M."/>
            <person name="Yang H."/>
            <person name="Zhang G."/>
            <person name="Yang Z."/>
            <person name="Chen R."/>
            <person name="Liu S."/>
            <person name="Li J."/>
            <person name="Ma L."/>
            <person name="Liu H."/>
            <person name="Zhou Y."/>
            <person name="Zhao J."/>
            <person name="Fang X."/>
            <person name="Li G."/>
            <person name="Fang L."/>
            <person name="Li Y."/>
            <person name="Liu D."/>
            <person name="Zheng H."/>
            <person name="Zhang Y."/>
            <person name="Qin N."/>
            <person name="Li Z."/>
            <person name="Yang G."/>
            <person name="Yang S."/>
            <person name="Bolund L."/>
            <person name="Kristiansen K."/>
            <person name="Zheng H."/>
            <person name="Li S."/>
            <person name="Zhang X."/>
            <person name="Yang H."/>
            <person name="Wang J."/>
            <person name="Sun R."/>
            <person name="Zhang B."/>
            <person name="Jiang S."/>
            <person name="Wang J."/>
            <person name="Du Y."/>
            <person name="Li S."/>
        </authorList>
    </citation>
    <scope>NUCLEOTIDE SEQUENCE [LARGE SCALE GENOMIC DNA]</scope>
    <source>
        <strain evidence="2">cv. 9930</strain>
    </source>
</reference>
<dbReference type="KEGG" id="csv:101212316"/>
<dbReference type="STRING" id="3659.A0A0A0KNU1"/>
<name>A0A0A0KNU1_CUCSA</name>
<accession>A0A0A0KNU1</accession>